<reference evidence="1 2" key="1">
    <citation type="submission" date="2019-02" db="EMBL/GenBank/DDBJ databases">
        <title>Deep-cultivation of Planctomycetes and their phenomic and genomic characterization uncovers novel biology.</title>
        <authorList>
            <person name="Wiegand S."/>
            <person name="Jogler M."/>
            <person name="Boedeker C."/>
            <person name="Pinto D."/>
            <person name="Vollmers J."/>
            <person name="Rivas-Marin E."/>
            <person name="Kohn T."/>
            <person name="Peeters S.H."/>
            <person name="Heuer A."/>
            <person name="Rast P."/>
            <person name="Oberbeckmann S."/>
            <person name="Bunk B."/>
            <person name="Jeske O."/>
            <person name="Meyerdierks A."/>
            <person name="Storesund J.E."/>
            <person name="Kallscheuer N."/>
            <person name="Luecker S."/>
            <person name="Lage O.M."/>
            <person name="Pohl T."/>
            <person name="Merkel B.J."/>
            <person name="Hornburger P."/>
            <person name="Mueller R.-W."/>
            <person name="Bruemmer F."/>
            <person name="Labrenz M."/>
            <person name="Spormann A.M."/>
            <person name="Op den Camp H."/>
            <person name="Overmann J."/>
            <person name="Amann R."/>
            <person name="Jetten M.S.M."/>
            <person name="Mascher T."/>
            <person name="Medema M.H."/>
            <person name="Devos D.P."/>
            <person name="Kaster A.-K."/>
            <person name="Ovreas L."/>
            <person name="Rohde M."/>
            <person name="Galperin M.Y."/>
            <person name="Jogler C."/>
        </authorList>
    </citation>
    <scope>NUCLEOTIDE SEQUENCE [LARGE SCALE GENOMIC DNA]</scope>
    <source>
        <strain evidence="1 2">Mal48</strain>
    </source>
</reference>
<dbReference type="SUPFAM" id="SSF158682">
    <property type="entry name" value="TerB-like"/>
    <property type="match status" value="1"/>
</dbReference>
<accession>A0A517QQL6</accession>
<gene>
    <name evidence="1" type="ORF">Mal48_31840</name>
</gene>
<dbReference type="Gene3D" id="1.10.3680.10">
    <property type="entry name" value="TerB-like"/>
    <property type="match status" value="1"/>
</dbReference>
<sequence length="111" mass="12324">MMTNSFDSCVKIAACICAKDGIISQAEEETMHEMICVRFPEVEENAFEKSLQAFFDSDAGIEEYLNLVTEPELRTFVLQLAEASASADGLDPQENVALIKSREIWGISRDA</sequence>
<evidence type="ECO:0008006" key="3">
    <source>
        <dbReference type="Google" id="ProtNLM"/>
    </source>
</evidence>
<dbReference type="AlphaFoldDB" id="A0A517QQL6"/>
<dbReference type="InterPro" id="IPR029024">
    <property type="entry name" value="TerB-like"/>
</dbReference>
<dbReference type="RefSeq" id="WP_231739605.1">
    <property type="nucleotide sequence ID" value="NZ_CP036267.1"/>
</dbReference>
<name>A0A517QQL6_9PLAN</name>
<dbReference type="Proteomes" id="UP000315724">
    <property type="component" value="Chromosome"/>
</dbReference>
<evidence type="ECO:0000313" key="1">
    <source>
        <dbReference type="EMBL" id="QDT33927.1"/>
    </source>
</evidence>
<evidence type="ECO:0000313" key="2">
    <source>
        <dbReference type="Proteomes" id="UP000315724"/>
    </source>
</evidence>
<dbReference type="KEGG" id="tpol:Mal48_31840"/>
<keyword evidence="2" id="KW-1185">Reference proteome</keyword>
<protein>
    <recommendedName>
        <fullName evidence="3">Tellurite resistance protein TerB</fullName>
    </recommendedName>
</protein>
<dbReference type="CDD" id="cd07177">
    <property type="entry name" value="terB_like"/>
    <property type="match status" value="1"/>
</dbReference>
<organism evidence="1 2">
    <name type="scientific">Thalassoglobus polymorphus</name>
    <dbReference type="NCBI Taxonomy" id="2527994"/>
    <lineage>
        <taxon>Bacteria</taxon>
        <taxon>Pseudomonadati</taxon>
        <taxon>Planctomycetota</taxon>
        <taxon>Planctomycetia</taxon>
        <taxon>Planctomycetales</taxon>
        <taxon>Planctomycetaceae</taxon>
        <taxon>Thalassoglobus</taxon>
    </lineage>
</organism>
<dbReference type="EMBL" id="CP036267">
    <property type="protein sequence ID" value="QDT33927.1"/>
    <property type="molecule type" value="Genomic_DNA"/>
</dbReference>
<proteinExistence type="predicted"/>